<dbReference type="InterPro" id="IPR050706">
    <property type="entry name" value="Cyclic-di-GMP_PDE-like"/>
</dbReference>
<dbReference type="EMBL" id="JBHTMN010000011">
    <property type="protein sequence ID" value="MFD1383764.1"/>
    <property type="molecule type" value="Genomic_DNA"/>
</dbReference>
<dbReference type="CDD" id="cd01948">
    <property type="entry name" value="EAL"/>
    <property type="match status" value="1"/>
</dbReference>
<dbReference type="Pfam" id="PF00563">
    <property type="entry name" value="EAL"/>
    <property type="match status" value="1"/>
</dbReference>
<dbReference type="InterPro" id="IPR018842">
    <property type="entry name" value="YkuI_C"/>
</dbReference>
<evidence type="ECO:0000313" key="2">
    <source>
        <dbReference type="EMBL" id="MFD1383764.1"/>
    </source>
</evidence>
<dbReference type="SUPFAM" id="SSF103190">
    <property type="entry name" value="Sensory domain-like"/>
    <property type="match status" value="1"/>
</dbReference>
<dbReference type="InterPro" id="IPR001633">
    <property type="entry name" value="EAL_dom"/>
</dbReference>
<evidence type="ECO:0000259" key="1">
    <source>
        <dbReference type="PROSITE" id="PS50883"/>
    </source>
</evidence>
<reference evidence="3" key="1">
    <citation type="journal article" date="2019" name="Int. J. Syst. Evol. Microbiol.">
        <title>The Global Catalogue of Microorganisms (GCM) 10K type strain sequencing project: providing services to taxonomists for standard genome sequencing and annotation.</title>
        <authorList>
            <consortium name="The Broad Institute Genomics Platform"/>
            <consortium name="The Broad Institute Genome Sequencing Center for Infectious Disease"/>
            <person name="Wu L."/>
            <person name="Ma J."/>
        </authorList>
    </citation>
    <scope>NUCLEOTIDE SEQUENCE [LARGE SCALE GENOMIC DNA]</scope>
    <source>
        <strain evidence="3">JCM 30774</strain>
    </source>
</reference>
<keyword evidence="3" id="KW-1185">Reference proteome</keyword>
<evidence type="ECO:0000313" key="3">
    <source>
        <dbReference type="Proteomes" id="UP001597059"/>
    </source>
</evidence>
<sequence length="393" mass="43958">MSQAEMALLKKGLIPYFQPIVEVSTGCITAFEALARYEDDEANVSSAAYLFGDTSISLKDRREIDQYVRAQAITKASLLPDGTRLTLNISPELIEYDQDRPIIHTIEMIERSSLKPNQVVIELLETKGQVSDLKKLVSVYRDAGMRIAVDDFGSGFSHFDRAIALEPDVIKLDMKLLKLASVGGLLAGSAVKSIVDFCTKSGAVIVVEGVETEDEFFFGLSCGAHYMQGFLFSPAQKEFLSKDTFQTQISALRKRFFKHMQEESIRSSERYNALITILDEVTLLDLETMAGQQTMEAKLSSIEGVLRYFIADSEGYQECPNYVLNNEGRFVDEQTQWKAVNWSWRPYFCQASCSQRAIVSDEYLDIHSGKHCKTAAVRLKNGSVLLVDINVAV</sequence>
<dbReference type="Gene3D" id="3.20.20.450">
    <property type="entry name" value="EAL domain"/>
    <property type="match status" value="1"/>
</dbReference>
<name>A0ABW4B2N2_9GAMM</name>
<dbReference type="PANTHER" id="PTHR33121:SF82">
    <property type="entry name" value="SIGNAL TRANSDUCTION PROTEIN CONTAINING A EAL DOMAIN"/>
    <property type="match status" value="1"/>
</dbReference>
<gene>
    <name evidence="2" type="ORF">ACFQ45_10315</name>
</gene>
<dbReference type="SUPFAM" id="SSF141868">
    <property type="entry name" value="EAL domain-like"/>
    <property type="match status" value="1"/>
</dbReference>
<organism evidence="2 3">
    <name type="scientific">Rhodanobacter aciditrophus</name>
    <dbReference type="NCBI Taxonomy" id="1623218"/>
    <lineage>
        <taxon>Bacteria</taxon>
        <taxon>Pseudomonadati</taxon>
        <taxon>Pseudomonadota</taxon>
        <taxon>Gammaproteobacteria</taxon>
        <taxon>Lysobacterales</taxon>
        <taxon>Rhodanobacteraceae</taxon>
        <taxon>Rhodanobacter</taxon>
    </lineage>
</organism>
<dbReference type="RefSeq" id="WP_377367340.1">
    <property type="nucleotide sequence ID" value="NZ_JBHTMN010000011.1"/>
</dbReference>
<dbReference type="Proteomes" id="UP001597059">
    <property type="component" value="Unassembled WGS sequence"/>
</dbReference>
<dbReference type="PROSITE" id="PS50883">
    <property type="entry name" value="EAL"/>
    <property type="match status" value="1"/>
</dbReference>
<dbReference type="PANTHER" id="PTHR33121">
    <property type="entry name" value="CYCLIC DI-GMP PHOSPHODIESTERASE PDEF"/>
    <property type="match status" value="1"/>
</dbReference>
<proteinExistence type="predicted"/>
<dbReference type="InterPro" id="IPR029151">
    <property type="entry name" value="Sensor-like_sf"/>
</dbReference>
<dbReference type="SMART" id="SM00052">
    <property type="entry name" value="EAL"/>
    <property type="match status" value="1"/>
</dbReference>
<dbReference type="InterPro" id="IPR035919">
    <property type="entry name" value="EAL_sf"/>
</dbReference>
<comment type="caution">
    <text evidence="2">The sequence shown here is derived from an EMBL/GenBank/DDBJ whole genome shotgun (WGS) entry which is preliminary data.</text>
</comment>
<dbReference type="Gene3D" id="3.30.450.20">
    <property type="entry name" value="PAS domain"/>
    <property type="match status" value="1"/>
</dbReference>
<feature type="domain" description="EAL" evidence="1">
    <location>
        <begin position="1"/>
        <end position="249"/>
    </location>
</feature>
<dbReference type="Pfam" id="PF10388">
    <property type="entry name" value="YkuI_C"/>
    <property type="match status" value="1"/>
</dbReference>
<protein>
    <submittedName>
        <fullName evidence="2">EAL domain-containing protein</fullName>
    </submittedName>
</protein>
<accession>A0ABW4B2N2</accession>